<reference evidence="4" key="1">
    <citation type="submission" date="2017-04" db="EMBL/GenBank/DDBJ databases">
        <title>Function of individual gut microbiota members based on whole genome sequencing of pure cultures obtained from chicken caecum.</title>
        <authorList>
            <person name="Medvecky M."/>
            <person name="Cejkova D."/>
            <person name="Polansky O."/>
            <person name="Karasova D."/>
            <person name="Kubasova T."/>
            <person name="Cizek A."/>
            <person name="Rychlik I."/>
        </authorList>
    </citation>
    <scope>NUCLEOTIDE SEQUENCE [LARGE SCALE GENOMIC DNA]</scope>
    <source>
        <strain evidence="4">An42</strain>
    </source>
</reference>
<dbReference type="EMBL" id="NFIJ01000028">
    <property type="protein sequence ID" value="OUO02316.1"/>
    <property type="molecule type" value="Genomic_DNA"/>
</dbReference>
<evidence type="ECO:0000256" key="1">
    <source>
        <dbReference type="SAM" id="SignalP"/>
    </source>
</evidence>
<dbReference type="InterPro" id="IPR038139">
    <property type="entry name" value="NlpE_C_sf"/>
</dbReference>
<evidence type="ECO:0000313" key="3">
    <source>
        <dbReference type="EMBL" id="OUO02316.1"/>
    </source>
</evidence>
<dbReference type="Gene3D" id="2.40.50.540">
    <property type="match status" value="1"/>
</dbReference>
<sequence>MKTRKLIGLLFILPLLAACTGNKQSDETAQTETFTKDTIPTGPNIFYFNGDFTYYADAATLKDCISGAILPVAMKGEYLKVEKKYQEMKPREAEAINCGVMGYLIPKETDEEGPDMQLLITGLVGFDRAVSCNPENIITDAVYATYHPDEKEAQTKTSITFDNDYTFQCTTYQLSPVKLVSDYKGHWFRTAKDNIVLLVNGEVLYEGTIDYSNMNLILQNDDEKEVVFKKKA</sequence>
<dbReference type="PROSITE" id="PS51257">
    <property type="entry name" value="PROKAR_LIPOPROTEIN"/>
    <property type="match status" value="1"/>
</dbReference>
<dbReference type="AlphaFoldDB" id="A0A9Q5SN92"/>
<dbReference type="Pfam" id="PF17185">
    <property type="entry name" value="NlpE_C"/>
    <property type="match status" value="1"/>
</dbReference>
<dbReference type="RefSeq" id="WP_021861861.1">
    <property type="nucleotide sequence ID" value="NZ_CAJLBM010000051.1"/>
</dbReference>
<protein>
    <recommendedName>
        <fullName evidence="2">NlpE C-terminal OB domain-containing protein</fullName>
    </recommendedName>
</protein>
<proteinExistence type="predicted"/>
<feature type="domain" description="NlpE C-terminal OB" evidence="2">
    <location>
        <begin position="48"/>
        <end position="132"/>
    </location>
</feature>
<comment type="caution">
    <text evidence="3">The sequence shown here is derived from an EMBL/GenBank/DDBJ whole genome shotgun (WGS) entry which is preliminary data.</text>
</comment>
<feature type="chain" id="PRO_5040283134" description="NlpE C-terminal OB domain-containing protein" evidence="1">
    <location>
        <begin position="18"/>
        <end position="232"/>
    </location>
</feature>
<keyword evidence="1" id="KW-0732">Signal</keyword>
<dbReference type="InterPro" id="IPR033450">
    <property type="entry name" value="NlpE_C"/>
</dbReference>
<evidence type="ECO:0000313" key="4">
    <source>
        <dbReference type="Proteomes" id="UP000195975"/>
    </source>
</evidence>
<accession>A0A9Q5SN92</accession>
<gene>
    <name evidence="3" type="ORF">B5F96_17105</name>
</gene>
<feature type="signal peptide" evidence="1">
    <location>
        <begin position="1"/>
        <end position="17"/>
    </location>
</feature>
<name>A0A9Q5SN92_9BACT</name>
<dbReference type="Proteomes" id="UP000195975">
    <property type="component" value="Unassembled WGS sequence"/>
</dbReference>
<organism evidence="3 4">
    <name type="scientific">Parabacteroides johnsonii</name>
    <dbReference type="NCBI Taxonomy" id="387661"/>
    <lineage>
        <taxon>Bacteria</taxon>
        <taxon>Pseudomonadati</taxon>
        <taxon>Bacteroidota</taxon>
        <taxon>Bacteroidia</taxon>
        <taxon>Bacteroidales</taxon>
        <taxon>Tannerellaceae</taxon>
        <taxon>Parabacteroides</taxon>
    </lineage>
</organism>
<evidence type="ECO:0000259" key="2">
    <source>
        <dbReference type="Pfam" id="PF17185"/>
    </source>
</evidence>